<dbReference type="EMBL" id="PFWT01000002">
    <property type="protein sequence ID" value="PJA47070.1"/>
    <property type="molecule type" value="Genomic_DNA"/>
</dbReference>
<name>A0A2M7XGR0_9BACT</name>
<reference evidence="3" key="1">
    <citation type="submission" date="2017-09" db="EMBL/GenBank/DDBJ databases">
        <title>Depth-based differentiation of microbial function through sediment-hosted aquifers and enrichment of novel symbionts in the deep terrestrial subsurface.</title>
        <authorList>
            <person name="Probst A.J."/>
            <person name="Ladd B."/>
            <person name="Jarett J.K."/>
            <person name="Geller-Mcgrath D.E."/>
            <person name="Sieber C.M.K."/>
            <person name="Emerson J.B."/>
            <person name="Anantharaman K."/>
            <person name="Thomas B.C."/>
            <person name="Malmstrom R."/>
            <person name="Stieglmeier M."/>
            <person name="Klingl A."/>
            <person name="Woyke T."/>
            <person name="Ryan C.M."/>
            <person name="Banfield J.F."/>
        </authorList>
    </citation>
    <scope>NUCLEOTIDE SEQUENCE [LARGE SCALE GENOMIC DNA]</scope>
</reference>
<proteinExistence type="predicted"/>
<gene>
    <name evidence="2" type="ORF">CO173_00195</name>
</gene>
<accession>A0A2M7XGR0</accession>
<organism evidence="2 3">
    <name type="scientific">Candidatus Uhrbacteria bacterium CG_4_9_14_3_um_filter_41_35</name>
    <dbReference type="NCBI Taxonomy" id="1975034"/>
    <lineage>
        <taxon>Bacteria</taxon>
        <taxon>Candidatus Uhriibacteriota</taxon>
    </lineage>
</organism>
<feature type="coiled-coil region" evidence="1">
    <location>
        <begin position="139"/>
        <end position="173"/>
    </location>
</feature>
<keyword evidence="1" id="KW-0175">Coiled coil</keyword>
<comment type="caution">
    <text evidence="2">The sequence shown here is derived from an EMBL/GenBank/DDBJ whole genome shotgun (WGS) entry which is preliminary data.</text>
</comment>
<dbReference type="Proteomes" id="UP000231263">
    <property type="component" value="Unassembled WGS sequence"/>
</dbReference>
<evidence type="ECO:0000313" key="2">
    <source>
        <dbReference type="EMBL" id="PJA47070.1"/>
    </source>
</evidence>
<evidence type="ECO:0000313" key="3">
    <source>
        <dbReference type="Proteomes" id="UP000231263"/>
    </source>
</evidence>
<evidence type="ECO:0000256" key="1">
    <source>
        <dbReference type="SAM" id="Coils"/>
    </source>
</evidence>
<protein>
    <submittedName>
        <fullName evidence="2">Uncharacterized protein</fullName>
    </submittedName>
</protein>
<feature type="coiled-coil region" evidence="1">
    <location>
        <begin position="87"/>
        <end position="114"/>
    </location>
</feature>
<dbReference type="AlphaFoldDB" id="A0A2M7XGR0"/>
<sequence length="193" mass="21743">MYEKEPVNITPENLPPVDQIHTTAGVLDAQLDTWTRTFDQVSGKAKKYLEALTLVTVLAGGVSETAQAEVPIREINQAHEVISGRRIEHLKTDLKELTETLKQLELEKAEALKDQEQSLKFIFSDKNTNLSNENIANIHKTYTEEIAGLDKTIAEIQLEIGKTEKRIERNKNRQELLADALSLSGIANQYGYR</sequence>